<evidence type="ECO:0000313" key="1">
    <source>
        <dbReference type="EMBL" id="VTR94430.1"/>
    </source>
</evidence>
<dbReference type="EMBL" id="LR593886">
    <property type="protein sequence ID" value="VTR94430.1"/>
    <property type="molecule type" value="Genomic_DNA"/>
</dbReference>
<protein>
    <submittedName>
        <fullName evidence="1">Uncharacterized protein</fullName>
    </submittedName>
</protein>
<organism evidence="1 2">
    <name type="scientific">Gemmata massiliana</name>
    <dbReference type="NCBI Taxonomy" id="1210884"/>
    <lineage>
        <taxon>Bacteria</taxon>
        <taxon>Pseudomonadati</taxon>
        <taxon>Planctomycetota</taxon>
        <taxon>Planctomycetia</taxon>
        <taxon>Gemmatales</taxon>
        <taxon>Gemmataceae</taxon>
        <taxon>Gemmata</taxon>
    </lineage>
</organism>
<gene>
    <name evidence="1" type="ORF">SOIL9_32840</name>
</gene>
<dbReference type="Proteomes" id="UP000464178">
    <property type="component" value="Chromosome"/>
</dbReference>
<proteinExistence type="predicted"/>
<reference evidence="1 2" key="1">
    <citation type="submission" date="2019-05" db="EMBL/GenBank/DDBJ databases">
        <authorList>
            <consortium name="Science for Life Laboratories"/>
        </authorList>
    </citation>
    <scope>NUCLEOTIDE SEQUENCE [LARGE SCALE GENOMIC DNA]</scope>
    <source>
        <strain evidence="1">Soil9</strain>
    </source>
</reference>
<dbReference type="RefSeq" id="WP_162668965.1">
    <property type="nucleotide sequence ID" value="NZ_LR593886.1"/>
</dbReference>
<evidence type="ECO:0000313" key="2">
    <source>
        <dbReference type="Proteomes" id="UP000464178"/>
    </source>
</evidence>
<keyword evidence="2" id="KW-1185">Reference proteome</keyword>
<dbReference type="KEGG" id="gms:SOIL9_32840"/>
<sequence length="519" mass="56308">MSNRTRRELFADIGRGMIAASVGTAFAHDLGFATAFADEQPARLTFGDLDPLVNFLQETPPDKLVAAVITKLKGGTELKQLVAAAALTNARAFGGEDYIGFHTLMALAPAFQMSQEETKAELKPLAVLKVLHRNASRLNDFGATKETLKAVTPGKLTTTRGGEQLREVTRKGDLAAAEATFAAICAKGKPEDALNELMVEVDDATEVHRVVLVSRAWDMTRFVGTERANTMLRQSVHYCVNVEKNANQAKYNGPIRELLPKLLDQYKLVGSKVGTKAADDAWVLRFADTVFKSDAAQSADAVAAALAEGISTDAIGEALSLAANQLILRDEGRPKAWVSAGKPEGSIHGDSIGVHACDTIHAWRNLASIGDRRTQVTSLILAGYQVGRDRANRAEFLKWDAYPRTEHSEKVKGLPADSLFKELDGAIRDKDQARAAALTARLSETSNSAKDVFNLFRTYAISEDGALHAEKYYATASDEFTRARSAFKWRQLIALARVTASAYGYAAPAHKEACERLKA</sequence>
<name>A0A6P2D4T3_9BACT</name>
<accession>A0A6P2D4T3</accession>
<dbReference type="AlphaFoldDB" id="A0A6P2D4T3"/>